<name>A0ABT9FCE4_9GAMM</name>
<gene>
    <name evidence="1" type="ORF">Q8W34_07435</name>
</gene>
<organism evidence="1 2">
    <name type="scientific">Pseudoalteromonas marina</name>
    <dbReference type="NCBI Taxonomy" id="267375"/>
    <lineage>
        <taxon>Bacteria</taxon>
        <taxon>Pseudomonadati</taxon>
        <taxon>Pseudomonadota</taxon>
        <taxon>Gammaproteobacteria</taxon>
        <taxon>Alteromonadales</taxon>
        <taxon>Pseudoalteromonadaceae</taxon>
        <taxon>Pseudoalteromonas</taxon>
    </lineage>
</organism>
<evidence type="ECO:0008006" key="3">
    <source>
        <dbReference type="Google" id="ProtNLM"/>
    </source>
</evidence>
<dbReference type="InterPro" id="IPR014729">
    <property type="entry name" value="Rossmann-like_a/b/a_fold"/>
</dbReference>
<evidence type="ECO:0000313" key="1">
    <source>
        <dbReference type="EMBL" id="MDP2564462.1"/>
    </source>
</evidence>
<sequence length="445" mass="51682">MLDTNKETQAQFDFFKPANDNQTTTNDNQITTIVISMSGGRTSGFMGKWMIDNKEIVAKHYGIPLHLLKYIFVFANTGMEAEESLEFMRDTSDNFNMDCVWLEGVANHGKKIKTGFRQISFEKAYRIEQYKDVKHPMHDYIIKYGQPNQSYMSCTRELKQNTIVSYLESIGLSEQEVYTAIGIRTDEATRCSDSAHKRNLIYPLVDIRPTNEPEILTWWKQYEWDLKIERHMGNCVMCYEKCSISLNKVYNEMPLAIEIMHYFEDRYAYQGPEFEKYDDAIPRATYRGKEYANQMIARFKMLNEDKEQRNINSIDEHYKVIADEKALMRKQLNQILKQNNAVNSIKTNKPATIKAAWIYENIIKITTDTPNDLASKAAAAHKTASIDTVQFEKSINEFKTWFDENNLKAEILTSQLVEVELPGAKNLPKYQEKIKNRKGLLSLTA</sequence>
<accession>A0ABT9FCE4</accession>
<reference evidence="1" key="1">
    <citation type="submission" date="2023-07" db="EMBL/GenBank/DDBJ databases">
        <title>Genome content predicts the carbon catabolic preferences of heterotrophic bacteria.</title>
        <authorList>
            <person name="Gralka M."/>
        </authorList>
    </citation>
    <scope>NUCLEOTIDE SEQUENCE</scope>
    <source>
        <strain evidence="1">4G09</strain>
    </source>
</reference>
<dbReference type="Proteomes" id="UP001177212">
    <property type="component" value="Unassembled WGS sequence"/>
</dbReference>
<dbReference type="SUPFAM" id="SSF52402">
    <property type="entry name" value="Adenine nucleotide alpha hydrolases-like"/>
    <property type="match status" value="1"/>
</dbReference>
<dbReference type="EMBL" id="JAUYVT010000004">
    <property type="protein sequence ID" value="MDP2564462.1"/>
    <property type="molecule type" value="Genomic_DNA"/>
</dbReference>
<proteinExistence type="predicted"/>
<dbReference type="Gene3D" id="3.40.50.620">
    <property type="entry name" value="HUPs"/>
    <property type="match status" value="1"/>
</dbReference>
<keyword evidence="2" id="KW-1185">Reference proteome</keyword>
<evidence type="ECO:0000313" key="2">
    <source>
        <dbReference type="Proteomes" id="UP001177212"/>
    </source>
</evidence>
<dbReference type="RefSeq" id="WP_305471739.1">
    <property type="nucleotide sequence ID" value="NZ_JAUYVT010000004.1"/>
</dbReference>
<comment type="caution">
    <text evidence="1">The sequence shown here is derived from an EMBL/GenBank/DDBJ whole genome shotgun (WGS) entry which is preliminary data.</text>
</comment>
<protein>
    <recommendedName>
        <fullName evidence="3">Phosphoadenosine phosphosulphate reductase domain-containing protein</fullName>
    </recommendedName>
</protein>